<dbReference type="PANTHER" id="PTHR31280">
    <property type="entry name" value="PROTEIN UNC-13 HOMOLOG"/>
    <property type="match status" value="1"/>
</dbReference>
<reference evidence="3 4" key="1">
    <citation type="submission" date="2024-02" db="EMBL/GenBank/DDBJ databases">
        <authorList>
            <person name="Vignale AGUSTIN F."/>
            <person name="Sosa J E."/>
            <person name="Modenutti C."/>
        </authorList>
    </citation>
    <scope>NUCLEOTIDE SEQUENCE [LARGE SCALE GENOMIC DNA]</scope>
</reference>
<dbReference type="Gene3D" id="1.10.357.50">
    <property type="match status" value="1"/>
</dbReference>
<evidence type="ECO:0000313" key="4">
    <source>
        <dbReference type="Proteomes" id="UP001642360"/>
    </source>
</evidence>
<dbReference type="Proteomes" id="UP001642360">
    <property type="component" value="Unassembled WGS sequence"/>
</dbReference>
<dbReference type="InterPro" id="IPR057984">
    <property type="entry name" value="PATROL1_C"/>
</dbReference>
<feature type="domain" description="MHD1" evidence="2">
    <location>
        <begin position="457"/>
        <end position="589"/>
    </location>
</feature>
<keyword evidence="4" id="KW-1185">Reference proteome</keyword>
<feature type="compositionally biased region" description="Basic residues" evidence="1">
    <location>
        <begin position="27"/>
        <end position="36"/>
    </location>
</feature>
<dbReference type="InterPro" id="IPR014770">
    <property type="entry name" value="Munc13_1"/>
</dbReference>
<dbReference type="EMBL" id="CAUOFW020006168">
    <property type="protein sequence ID" value="CAK9173063.1"/>
    <property type="molecule type" value="Genomic_DNA"/>
</dbReference>
<comment type="caution">
    <text evidence="3">The sequence shown here is derived from an EMBL/GenBank/DDBJ whole genome shotgun (WGS) entry which is preliminary data.</text>
</comment>
<evidence type="ECO:0000313" key="3">
    <source>
        <dbReference type="EMBL" id="CAK9173063.1"/>
    </source>
</evidence>
<accession>A0ABC8TU97</accession>
<organism evidence="3 4">
    <name type="scientific">Ilex paraguariensis</name>
    <name type="common">yerba mate</name>
    <dbReference type="NCBI Taxonomy" id="185542"/>
    <lineage>
        <taxon>Eukaryota</taxon>
        <taxon>Viridiplantae</taxon>
        <taxon>Streptophyta</taxon>
        <taxon>Embryophyta</taxon>
        <taxon>Tracheophyta</taxon>
        <taxon>Spermatophyta</taxon>
        <taxon>Magnoliopsida</taxon>
        <taxon>eudicotyledons</taxon>
        <taxon>Gunneridae</taxon>
        <taxon>Pentapetalae</taxon>
        <taxon>asterids</taxon>
        <taxon>campanulids</taxon>
        <taxon>Aquifoliales</taxon>
        <taxon>Aquifoliaceae</taxon>
        <taxon>Ilex</taxon>
    </lineage>
</organism>
<feature type="region of interest" description="Disordered" evidence="1">
    <location>
        <begin position="19"/>
        <end position="46"/>
    </location>
</feature>
<dbReference type="InterPro" id="IPR008528">
    <property type="entry name" value="unc-13_homologue"/>
</dbReference>
<name>A0ABC8TU97_9AQUA</name>
<gene>
    <name evidence="3" type="ORF">ILEXP_LOCUS42810</name>
</gene>
<evidence type="ECO:0000259" key="2">
    <source>
        <dbReference type="PROSITE" id="PS51258"/>
    </source>
</evidence>
<dbReference type="PANTHER" id="PTHR31280:SF3">
    <property type="entry name" value="DNA TOPOISOMERASE 4 SUBUNIT B (DUF810)"/>
    <property type="match status" value="1"/>
</dbReference>
<dbReference type="PROSITE" id="PS51258">
    <property type="entry name" value="MHD1"/>
    <property type="match status" value="1"/>
</dbReference>
<sequence length="689" mass="79105">MVFAGVEVHSFGDKKKEKNSSFLAGLKNKRDKRHPRSQSPESHSELVDTIRAQMQISEAMDAFVRQRLAEFASRRACGQIDVPQILLGLLNGIVNSNFLNEKSYTQWKKRQANILEESLTCTNCIMDEQQTVGISLAKIRNAEEWDFMMSPSERAEVLLAIRQVALVLSSVPGHFGIPGETYYWSACYHLNIRLYEKLLFSVFDILEEGQLIEEADEIFSIIKLTWSILGITQKLHDALYGWVLFQQFVQTEEAPLLDHATKEVKKVLYAEDTDGNEERYMNSLLCSTSSSGSEMRLDLIQAIFTSMSLWCDSKLQDYHLHFSQKSRFFARVMTMALAVGMYNLGESGEIKLTNSDNLSKIAARKVRTCIERSVEAASRRVADTIDLGSKIDRAHPLALLASELRLIAERELTVFSPVLHHWCPEAGMVSAIWLHRFYGERLEPFLKRVTSLSEDVRLVLHGADALERSLIELYSSTCEENGLDYSFTQEFDHYQISIIARPIILDWVIAQHARILEWTGRAFNLEDWGPLSYQQKQAASAVEVFRIIEETVDQFFGLNLLMDITHLQALLSILFHTLDAYLLNVVSQLVEKHHLYPYAPPLTRYKETTFPIIKKKMVECVPLEEEVNNKLNELTISKLCIRLNTLQYIQKQITTLEDGIRRSWASVRRSEDRRWCKYSVYSWVLGTCN</sequence>
<proteinExistence type="predicted"/>
<protein>
    <recommendedName>
        <fullName evidence="2">MHD1 domain-containing protein</fullName>
    </recommendedName>
</protein>
<evidence type="ECO:0000256" key="1">
    <source>
        <dbReference type="SAM" id="MobiDB-lite"/>
    </source>
</evidence>
<dbReference type="Pfam" id="PF25761">
    <property type="entry name" value="TPR_PATROL1"/>
    <property type="match status" value="1"/>
</dbReference>
<dbReference type="AlphaFoldDB" id="A0ABC8TU97"/>